<organism evidence="2 3">
    <name type="scientific">Toxocara canis</name>
    <name type="common">Canine roundworm</name>
    <dbReference type="NCBI Taxonomy" id="6265"/>
    <lineage>
        <taxon>Eukaryota</taxon>
        <taxon>Metazoa</taxon>
        <taxon>Ecdysozoa</taxon>
        <taxon>Nematoda</taxon>
        <taxon>Chromadorea</taxon>
        <taxon>Rhabditida</taxon>
        <taxon>Spirurina</taxon>
        <taxon>Ascaridomorpha</taxon>
        <taxon>Ascaridoidea</taxon>
        <taxon>Toxocaridae</taxon>
        <taxon>Toxocara</taxon>
    </lineage>
</organism>
<name>A0A183V5D6_TOXCA</name>
<keyword evidence="2" id="KW-1185">Reference proteome</keyword>
<sequence>MSHLHLTVDASAMRANRHTCGMIHSFITSVVFILPPWDLSSRTQLLTHITRAKDRPMNRLITHVPLKPLTIPHQFGECEKHEQSAVGAQRWSAGCKNAIKL</sequence>
<reference evidence="3" key="1">
    <citation type="submission" date="2016-06" db="UniProtKB">
        <authorList>
            <consortium name="WormBaseParasite"/>
        </authorList>
    </citation>
    <scope>IDENTIFICATION</scope>
</reference>
<gene>
    <name evidence="1" type="ORF">TCNE_LOCUS15956</name>
</gene>
<dbReference type="Proteomes" id="UP000050794">
    <property type="component" value="Unassembled WGS sequence"/>
</dbReference>
<dbReference type="EMBL" id="UYWY01023223">
    <property type="protein sequence ID" value="VDM47277.1"/>
    <property type="molecule type" value="Genomic_DNA"/>
</dbReference>
<accession>A0A183V5D6</accession>
<evidence type="ECO:0000313" key="3">
    <source>
        <dbReference type="WBParaSite" id="TCNE_0001595701-mRNA-1"/>
    </source>
</evidence>
<dbReference type="WBParaSite" id="TCNE_0001595701-mRNA-1">
    <property type="protein sequence ID" value="TCNE_0001595701-mRNA-1"/>
    <property type="gene ID" value="TCNE_0001595701"/>
</dbReference>
<reference evidence="1 2" key="2">
    <citation type="submission" date="2018-11" db="EMBL/GenBank/DDBJ databases">
        <authorList>
            <consortium name="Pathogen Informatics"/>
        </authorList>
    </citation>
    <scope>NUCLEOTIDE SEQUENCE [LARGE SCALE GENOMIC DNA]</scope>
</reference>
<evidence type="ECO:0000313" key="2">
    <source>
        <dbReference type="Proteomes" id="UP000050794"/>
    </source>
</evidence>
<proteinExistence type="predicted"/>
<evidence type="ECO:0000313" key="1">
    <source>
        <dbReference type="EMBL" id="VDM47277.1"/>
    </source>
</evidence>
<dbReference type="AlphaFoldDB" id="A0A183V5D6"/>
<protein>
    <submittedName>
        <fullName evidence="1 3">Uncharacterized protein</fullName>
    </submittedName>
</protein>